<feature type="region of interest" description="Disordered" evidence="1">
    <location>
        <begin position="118"/>
        <end position="191"/>
    </location>
</feature>
<feature type="compositionally biased region" description="Polar residues" evidence="1">
    <location>
        <begin position="141"/>
        <end position="152"/>
    </location>
</feature>
<name>A0A5C3KCM2_COPMA</name>
<dbReference type="AlphaFoldDB" id="A0A5C3KCM2"/>
<evidence type="ECO:0000256" key="1">
    <source>
        <dbReference type="SAM" id="MobiDB-lite"/>
    </source>
</evidence>
<feature type="compositionally biased region" description="Basic and acidic residues" evidence="1">
    <location>
        <begin position="124"/>
        <end position="135"/>
    </location>
</feature>
<gene>
    <name evidence="2" type="ORF">FA15DRAFT_675774</name>
</gene>
<dbReference type="EMBL" id="ML210461">
    <property type="protein sequence ID" value="TFK17806.1"/>
    <property type="molecule type" value="Genomic_DNA"/>
</dbReference>
<evidence type="ECO:0000313" key="3">
    <source>
        <dbReference type="Proteomes" id="UP000307440"/>
    </source>
</evidence>
<proteinExistence type="predicted"/>
<dbReference type="Proteomes" id="UP000307440">
    <property type="component" value="Unassembled WGS sequence"/>
</dbReference>
<protein>
    <submittedName>
        <fullName evidence="2">Uncharacterized protein</fullName>
    </submittedName>
</protein>
<reference evidence="2 3" key="1">
    <citation type="journal article" date="2019" name="Nat. Ecol. Evol.">
        <title>Megaphylogeny resolves global patterns of mushroom evolution.</title>
        <authorList>
            <person name="Varga T."/>
            <person name="Krizsan K."/>
            <person name="Foldi C."/>
            <person name="Dima B."/>
            <person name="Sanchez-Garcia M."/>
            <person name="Sanchez-Ramirez S."/>
            <person name="Szollosi G.J."/>
            <person name="Szarkandi J.G."/>
            <person name="Papp V."/>
            <person name="Albert L."/>
            <person name="Andreopoulos W."/>
            <person name="Angelini C."/>
            <person name="Antonin V."/>
            <person name="Barry K.W."/>
            <person name="Bougher N.L."/>
            <person name="Buchanan P."/>
            <person name="Buyck B."/>
            <person name="Bense V."/>
            <person name="Catcheside P."/>
            <person name="Chovatia M."/>
            <person name="Cooper J."/>
            <person name="Damon W."/>
            <person name="Desjardin D."/>
            <person name="Finy P."/>
            <person name="Geml J."/>
            <person name="Haridas S."/>
            <person name="Hughes K."/>
            <person name="Justo A."/>
            <person name="Karasinski D."/>
            <person name="Kautmanova I."/>
            <person name="Kiss B."/>
            <person name="Kocsube S."/>
            <person name="Kotiranta H."/>
            <person name="LaButti K.M."/>
            <person name="Lechner B.E."/>
            <person name="Liimatainen K."/>
            <person name="Lipzen A."/>
            <person name="Lukacs Z."/>
            <person name="Mihaltcheva S."/>
            <person name="Morgado L.N."/>
            <person name="Niskanen T."/>
            <person name="Noordeloos M.E."/>
            <person name="Ohm R.A."/>
            <person name="Ortiz-Santana B."/>
            <person name="Ovrebo C."/>
            <person name="Racz N."/>
            <person name="Riley R."/>
            <person name="Savchenko A."/>
            <person name="Shiryaev A."/>
            <person name="Soop K."/>
            <person name="Spirin V."/>
            <person name="Szebenyi C."/>
            <person name="Tomsovsky M."/>
            <person name="Tulloss R.E."/>
            <person name="Uehling J."/>
            <person name="Grigoriev I.V."/>
            <person name="Vagvolgyi C."/>
            <person name="Papp T."/>
            <person name="Martin F.M."/>
            <person name="Miettinen O."/>
            <person name="Hibbett D.S."/>
            <person name="Nagy L.G."/>
        </authorList>
    </citation>
    <scope>NUCLEOTIDE SEQUENCE [LARGE SCALE GENOMIC DNA]</scope>
    <source>
        <strain evidence="2 3">CBS 121175</strain>
    </source>
</reference>
<keyword evidence="3" id="KW-1185">Reference proteome</keyword>
<organism evidence="2 3">
    <name type="scientific">Coprinopsis marcescibilis</name>
    <name type="common">Agaric fungus</name>
    <name type="synonym">Psathyrella marcescibilis</name>
    <dbReference type="NCBI Taxonomy" id="230819"/>
    <lineage>
        <taxon>Eukaryota</taxon>
        <taxon>Fungi</taxon>
        <taxon>Dikarya</taxon>
        <taxon>Basidiomycota</taxon>
        <taxon>Agaricomycotina</taxon>
        <taxon>Agaricomycetes</taxon>
        <taxon>Agaricomycetidae</taxon>
        <taxon>Agaricales</taxon>
        <taxon>Agaricineae</taxon>
        <taxon>Psathyrellaceae</taxon>
        <taxon>Coprinopsis</taxon>
    </lineage>
</organism>
<accession>A0A5C3KCM2</accession>
<sequence length="191" mass="21410">MYKPFFDLCEPLLAAALSFVEPATVAGSHESTGQTLYSDVFWSSRTQLNEFNNEYKLQENRDLEPDGVIVKAPKPAFYDHKARWKTLQRSTEFRSLLNYEALSFVKDIPEPLNYEFSSLNNENNRSRKSDTRTPPDESLGLASQSFASTNLTRIAEESEQGPIGSKCNEGPGSVATGKAKRTRNIHEPGMP</sequence>
<evidence type="ECO:0000313" key="2">
    <source>
        <dbReference type="EMBL" id="TFK17806.1"/>
    </source>
</evidence>